<feature type="domain" description="GHMP kinase N-terminal" evidence="10">
    <location>
        <begin position="77"/>
        <end position="155"/>
    </location>
</feature>
<evidence type="ECO:0000256" key="1">
    <source>
        <dbReference type="ARBA" id="ARBA00009684"/>
    </source>
</evidence>
<evidence type="ECO:0000313" key="12">
    <source>
        <dbReference type="EMBL" id="BBH88924.1"/>
    </source>
</evidence>
<comment type="catalytic activity">
    <reaction evidence="9">
        <text>4-CDP-2-C-methyl-D-erythritol + ATP = 4-CDP-2-C-methyl-D-erythritol 2-phosphate + ADP + H(+)</text>
        <dbReference type="Rhea" id="RHEA:18437"/>
        <dbReference type="ChEBI" id="CHEBI:15378"/>
        <dbReference type="ChEBI" id="CHEBI:30616"/>
        <dbReference type="ChEBI" id="CHEBI:57823"/>
        <dbReference type="ChEBI" id="CHEBI:57919"/>
        <dbReference type="ChEBI" id="CHEBI:456216"/>
        <dbReference type="EC" id="2.7.1.148"/>
    </reaction>
</comment>
<evidence type="ECO:0000256" key="6">
    <source>
        <dbReference type="ARBA" id="ARBA00022777"/>
    </source>
</evidence>
<organism evidence="12">
    <name type="scientific">Thermosporothrix sp. COM3</name>
    <dbReference type="NCBI Taxonomy" id="2490863"/>
    <lineage>
        <taxon>Bacteria</taxon>
        <taxon>Bacillati</taxon>
        <taxon>Chloroflexota</taxon>
        <taxon>Ktedonobacteria</taxon>
        <taxon>Ktedonobacterales</taxon>
        <taxon>Thermosporotrichaceae</taxon>
        <taxon>Thermosporothrix</taxon>
    </lineage>
</organism>
<dbReference type="Pfam" id="PF08544">
    <property type="entry name" value="GHMP_kinases_C"/>
    <property type="match status" value="1"/>
</dbReference>
<dbReference type="GO" id="GO:0005524">
    <property type="term" value="F:ATP binding"/>
    <property type="evidence" value="ECO:0007669"/>
    <property type="project" value="UniProtKB-UniRule"/>
</dbReference>
<gene>
    <name evidence="9 12" type="primary">ispE</name>
    <name evidence="12" type="ORF">KTC_36750</name>
</gene>
<dbReference type="PIRSF" id="PIRSF010376">
    <property type="entry name" value="IspE"/>
    <property type="match status" value="1"/>
</dbReference>
<keyword evidence="5 9" id="KW-0547">Nucleotide-binding</keyword>
<dbReference type="NCBIfam" id="TIGR00154">
    <property type="entry name" value="ispE"/>
    <property type="match status" value="1"/>
</dbReference>
<keyword evidence="9" id="KW-0414">Isoprene biosynthesis</keyword>
<reference evidence="12" key="1">
    <citation type="submission" date="2018-12" db="EMBL/GenBank/DDBJ databases">
        <title>Novel natural products biosynthetic potential of the class Ktedonobacteria.</title>
        <authorList>
            <person name="Zheng Y."/>
            <person name="Saitou A."/>
            <person name="Wang C.M."/>
            <person name="Toyoda A."/>
            <person name="Minakuchi Y."/>
            <person name="Sekiguchi Y."/>
            <person name="Ueda K."/>
            <person name="Takano H."/>
            <person name="Sakai Y."/>
            <person name="Yokota A."/>
            <person name="Yabe S."/>
        </authorList>
    </citation>
    <scope>NUCLEOTIDE SEQUENCE</scope>
    <source>
        <strain evidence="12">COM3</strain>
    </source>
</reference>
<comment type="similarity">
    <text evidence="1 9">Belongs to the GHMP kinase family. IspE subfamily.</text>
</comment>
<feature type="active site" evidence="9">
    <location>
        <position position="147"/>
    </location>
</feature>
<dbReference type="PANTHER" id="PTHR43527:SF2">
    <property type="entry name" value="4-DIPHOSPHOCYTIDYL-2-C-METHYL-D-ERYTHRITOL KINASE, CHLOROPLASTIC"/>
    <property type="match status" value="1"/>
</dbReference>
<feature type="active site" evidence="9">
    <location>
        <position position="22"/>
    </location>
</feature>
<comment type="function">
    <text evidence="9">Catalyzes the phosphorylation of the position 2 hydroxy group of 4-diphosphocytidyl-2C-methyl-D-erythritol.</text>
</comment>
<feature type="binding site" evidence="9">
    <location>
        <begin position="105"/>
        <end position="115"/>
    </location>
    <ligand>
        <name>ATP</name>
        <dbReference type="ChEBI" id="CHEBI:30616"/>
    </ligand>
</feature>
<dbReference type="SUPFAM" id="SSF55060">
    <property type="entry name" value="GHMP Kinase, C-terminal domain"/>
    <property type="match status" value="1"/>
</dbReference>
<keyword evidence="7 9" id="KW-0067">ATP-binding</keyword>
<dbReference type="InterPro" id="IPR004424">
    <property type="entry name" value="IspE"/>
</dbReference>
<feature type="domain" description="GHMP kinase C-terminal" evidence="11">
    <location>
        <begin position="226"/>
        <end position="288"/>
    </location>
</feature>
<dbReference type="Pfam" id="PF00288">
    <property type="entry name" value="GHMP_kinases_N"/>
    <property type="match status" value="1"/>
</dbReference>
<evidence type="ECO:0000256" key="8">
    <source>
        <dbReference type="ARBA" id="ARBA00032554"/>
    </source>
</evidence>
<dbReference type="HAMAP" id="MF_00061">
    <property type="entry name" value="IspE"/>
    <property type="match status" value="1"/>
</dbReference>
<dbReference type="Gene3D" id="3.30.230.10">
    <property type="match status" value="1"/>
</dbReference>
<dbReference type="UniPathway" id="UPA00056">
    <property type="reaction ID" value="UER00094"/>
</dbReference>
<name>A0A455SUV0_9CHLR</name>
<dbReference type="SUPFAM" id="SSF54211">
    <property type="entry name" value="Ribosomal protein S5 domain 2-like"/>
    <property type="match status" value="1"/>
</dbReference>
<accession>A0A455SUV0</accession>
<evidence type="ECO:0000259" key="11">
    <source>
        <dbReference type="Pfam" id="PF08544"/>
    </source>
</evidence>
<evidence type="ECO:0000256" key="9">
    <source>
        <dbReference type="HAMAP-Rule" id="MF_00061"/>
    </source>
</evidence>
<dbReference type="Gene3D" id="3.30.70.890">
    <property type="entry name" value="GHMP kinase, C-terminal domain"/>
    <property type="match status" value="1"/>
</dbReference>
<dbReference type="GO" id="GO:0050515">
    <property type="term" value="F:4-(cytidine 5'-diphospho)-2-C-methyl-D-erythritol kinase activity"/>
    <property type="evidence" value="ECO:0007669"/>
    <property type="project" value="UniProtKB-UniRule"/>
</dbReference>
<evidence type="ECO:0000256" key="7">
    <source>
        <dbReference type="ARBA" id="ARBA00022840"/>
    </source>
</evidence>
<dbReference type="EC" id="2.7.1.148" evidence="2 9"/>
<dbReference type="InterPro" id="IPR036554">
    <property type="entry name" value="GHMP_kinase_C_sf"/>
</dbReference>
<protein>
    <recommendedName>
        <fullName evidence="3 9">4-diphosphocytidyl-2-C-methyl-D-erythritol kinase</fullName>
        <shortName evidence="9">CMK</shortName>
        <ecNumber evidence="2 9">2.7.1.148</ecNumber>
    </recommendedName>
    <alternativeName>
        <fullName evidence="8 9">4-(cytidine-5'-diphospho)-2-C-methyl-D-erythritol kinase</fullName>
    </alternativeName>
</protein>
<evidence type="ECO:0000256" key="5">
    <source>
        <dbReference type="ARBA" id="ARBA00022741"/>
    </source>
</evidence>
<dbReference type="GO" id="GO:0019288">
    <property type="term" value="P:isopentenyl diphosphate biosynthetic process, methylerythritol 4-phosphate pathway"/>
    <property type="evidence" value="ECO:0007669"/>
    <property type="project" value="UniProtKB-UniRule"/>
</dbReference>
<dbReference type="PANTHER" id="PTHR43527">
    <property type="entry name" value="4-DIPHOSPHOCYTIDYL-2-C-METHYL-D-ERYTHRITOL KINASE, CHLOROPLASTIC"/>
    <property type="match status" value="1"/>
</dbReference>
<dbReference type="AlphaFoldDB" id="A0A455SUV0"/>
<dbReference type="GO" id="GO:0016114">
    <property type="term" value="P:terpenoid biosynthetic process"/>
    <property type="evidence" value="ECO:0007669"/>
    <property type="project" value="UniProtKB-UniRule"/>
</dbReference>
<comment type="pathway">
    <text evidence="9">Isoprenoid biosynthesis; isopentenyl diphosphate biosynthesis via DXP pathway; isopentenyl diphosphate from 1-deoxy-D-xylulose 5-phosphate: step 3/6.</text>
</comment>
<evidence type="ECO:0000256" key="3">
    <source>
        <dbReference type="ARBA" id="ARBA00017473"/>
    </source>
</evidence>
<dbReference type="InterPro" id="IPR014721">
    <property type="entry name" value="Ribsml_uS5_D2-typ_fold_subgr"/>
</dbReference>
<proteinExistence type="inferred from homology"/>
<sequence length="308" mass="34290">MTNTHLSEQRAGQTCFARSYAKINLTLDVLRRRSDGFHELLTIMQTIDLYDTICVTAIAEDAVRLTCSRPELNGDDNLVVRAIQALRQRLALPYGFEVELYKQIPVAAGLGGGSSNAATVLTLLQRAWQLPISAKELHEIAAALGSDVPFFLEGGLAYCEGRGEVITPLTPHWPASMRWLLLLKPAISVSTASVFRNLTPDDYCDGSWSRKLRTALEQQTPVRPEDLHNSLQRGVLEQYPEVARAREEMLRAGAPHVYLSGSGPTLFTAFTTLDPAVRVQHQLREAGYEVYLTRAIHPQHEDISFFSF</sequence>
<keyword evidence="4 9" id="KW-0808">Transferase</keyword>
<dbReference type="InterPro" id="IPR013750">
    <property type="entry name" value="GHMP_kinase_C_dom"/>
</dbReference>
<dbReference type="EMBL" id="AP019376">
    <property type="protein sequence ID" value="BBH88924.1"/>
    <property type="molecule type" value="Genomic_DNA"/>
</dbReference>
<dbReference type="InterPro" id="IPR006204">
    <property type="entry name" value="GHMP_kinase_N_dom"/>
</dbReference>
<evidence type="ECO:0000256" key="4">
    <source>
        <dbReference type="ARBA" id="ARBA00022679"/>
    </source>
</evidence>
<dbReference type="InterPro" id="IPR020568">
    <property type="entry name" value="Ribosomal_Su5_D2-typ_SF"/>
</dbReference>
<evidence type="ECO:0000256" key="2">
    <source>
        <dbReference type="ARBA" id="ARBA00012052"/>
    </source>
</evidence>
<keyword evidence="6 9" id="KW-0418">Kinase</keyword>
<evidence type="ECO:0000259" key="10">
    <source>
        <dbReference type="Pfam" id="PF00288"/>
    </source>
</evidence>